<comment type="caution">
    <text evidence="3">The sequence shown here is derived from an EMBL/GenBank/DDBJ whole genome shotgun (WGS) entry which is preliminary data.</text>
</comment>
<keyword evidence="1" id="KW-0812">Transmembrane</keyword>
<evidence type="ECO:0000313" key="4">
    <source>
        <dbReference type="Proteomes" id="UP001168613"/>
    </source>
</evidence>
<keyword evidence="1" id="KW-1133">Transmembrane helix</keyword>
<organism evidence="3 4">
    <name type="scientific">Alcaligenes endophyticus</name>
    <dbReference type="NCBI Taxonomy" id="1929088"/>
    <lineage>
        <taxon>Bacteria</taxon>
        <taxon>Pseudomonadati</taxon>
        <taxon>Pseudomonadota</taxon>
        <taxon>Betaproteobacteria</taxon>
        <taxon>Burkholderiales</taxon>
        <taxon>Alcaligenaceae</taxon>
        <taxon>Alcaligenes</taxon>
    </lineage>
</organism>
<sequence length="151" mass="16458">MDAALHKIIKQRGAYALEFALVFPILFILLYALLSFGLMMTAQQALNYAAETAVRVALMSPPAGQTREGRALASARANLSWLSNWVGTESLRYDIEHQDNRLRLSIHYSYAQAPLMPVLGPSSVFAFLLPNHLVGEASVNLSVAGVIGESL</sequence>
<feature type="domain" description="TadE-like" evidence="2">
    <location>
        <begin position="13"/>
        <end position="55"/>
    </location>
</feature>
<evidence type="ECO:0000313" key="3">
    <source>
        <dbReference type="EMBL" id="MDN4120693.1"/>
    </source>
</evidence>
<protein>
    <submittedName>
        <fullName evidence="3">Pilus assembly protein</fullName>
    </submittedName>
</protein>
<dbReference type="EMBL" id="JAJHNU010000001">
    <property type="protein sequence ID" value="MDN4120693.1"/>
    <property type="molecule type" value="Genomic_DNA"/>
</dbReference>
<keyword evidence="1" id="KW-0472">Membrane</keyword>
<reference evidence="3" key="1">
    <citation type="submission" date="2021-11" db="EMBL/GenBank/DDBJ databases">
        <title>Draft genome sequence of Alcaligenes endophyticus type strain CCUG 75668T.</title>
        <authorList>
            <person name="Salva-Serra F."/>
            <person name="Duran R.E."/>
            <person name="Seeger M."/>
            <person name="Moore E.R.B."/>
            <person name="Jaen-Luchoro D."/>
        </authorList>
    </citation>
    <scope>NUCLEOTIDE SEQUENCE</scope>
    <source>
        <strain evidence="3">CCUG 75668</strain>
    </source>
</reference>
<dbReference type="Proteomes" id="UP001168613">
    <property type="component" value="Unassembled WGS sequence"/>
</dbReference>
<dbReference type="InterPro" id="IPR012495">
    <property type="entry name" value="TadE-like_dom"/>
</dbReference>
<proteinExistence type="predicted"/>
<gene>
    <name evidence="3" type="ORF">LMS43_05280</name>
</gene>
<evidence type="ECO:0000256" key="1">
    <source>
        <dbReference type="SAM" id="Phobius"/>
    </source>
</evidence>
<name>A0ABT8EHF1_9BURK</name>
<dbReference type="RefSeq" id="WP_266124407.1">
    <property type="nucleotide sequence ID" value="NZ_JAJHNU010000001.1"/>
</dbReference>
<evidence type="ECO:0000259" key="2">
    <source>
        <dbReference type="Pfam" id="PF07811"/>
    </source>
</evidence>
<keyword evidence="4" id="KW-1185">Reference proteome</keyword>
<accession>A0ABT8EHF1</accession>
<dbReference type="Pfam" id="PF07811">
    <property type="entry name" value="TadE"/>
    <property type="match status" value="1"/>
</dbReference>
<feature type="transmembrane region" description="Helical" evidence="1">
    <location>
        <begin position="12"/>
        <end position="34"/>
    </location>
</feature>